<feature type="compositionally biased region" description="Polar residues" evidence="1">
    <location>
        <begin position="61"/>
        <end position="88"/>
    </location>
</feature>
<name>A0A6M8UHN0_9GAMM</name>
<feature type="domain" description="Transglycosylase SLT" evidence="2">
    <location>
        <begin position="208"/>
        <end position="310"/>
    </location>
</feature>
<gene>
    <name evidence="3" type="ORF">PMPD1_1363</name>
</gene>
<reference evidence="3 4" key="1">
    <citation type="submission" date="2020-06" db="EMBL/GenBank/DDBJ databases">
        <title>Genome sequence of Paramixta manurensis strain PD-1.</title>
        <authorList>
            <person name="Lee C.W."/>
            <person name="Kim J."/>
        </authorList>
    </citation>
    <scope>NUCLEOTIDE SEQUENCE [LARGE SCALE GENOMIC DNA]</scope>
    <source>
        <strain evidence="3 4">PD-1</strain>
    </source>
</reference>
<protein>
    <submittedName>
        <fullName evidence="3">Lytic transglycosylase domain-containing protein</fullName>
    </submittedName>
</protein>
<evidence type="ECO:0000313" key="4">
    <source>
        <dbReference type="Proteomes" id="UP000505325"/>
    </source>
</evidence>
<dbReference type="Gene3D" id="1.10.530.10">
    <property type="match status" value="1"/>
</dbReference>
<feature type="compositionally biased region" description="Polar residues" evidence="1">
    <location>
        <begin position="17"/>
        <end position="32"/>
    </location>
</feature>
<feature type="region of interest" description="Disordered" evidence="1">
    <location>
        <begin position="1"/>
        <end position="95"/>
    </location>
</feature>
<evidence type="ECO:0000313" key="3">
    <source>
        <dbReference type="EMBL" id="QKJ86322.1"/>
    </source>
</evidence>
<evidence type="ECO:0000256" key="1">
    <source>
        <dbReference type="SAM" id="MobiDB-lite"/>
    </source>
</evidence>
<dbReference type="AlphaFoldDB" id="A0A6M8UHN0"/>
<dbReference type="Pfam" id="PF01464">
    <property type="entry name" value="SLT"/>
    <property type="match status" value="1"/>
</dbReference>
<dbReference type="InterPro" id="IPR008258">
    <property type="entry name" value="Transglycosylase_SLT_dom_1"/>
</dbReference>
<dbReference type="RefSeq" id="WP_173633346.1">
    <property type="nucleotide sequence ID" value="NZ_CP054212.1"/>
</dbReference>
<feature type="compositionally biased region" description="Gly residues" evidence="1">
    <location>
        <begin position="134"/>
        <end position="147"/>
    </location>
</feature>
<feature type="compositionally biased region" description="Low complexity" evidence="1">
    <location>
        <begin position="171"/>
        <end position="184"/>
    </location>
</feature>
<dbReference type="CDD" id="cd00254">
    <property type="entry name" value="LT-like"/>
    <property type="match status" value="1"/>
</dbReference>
<accession>A0A6M8UHN0</accession>
<dbReference type="EMBL" id="CP054212">
    <property type="protein sequence ID" value="QKJ86322.1"/>
    <property type="molecule type" value="Genomic_DNA"/>
</dbReference>
<feature type="region of interest" description="Disordered" evidence="1">
    <location>
        <begin position="112"/>
        <end position="203"/>
    </location>
</feature>
<proteinExistence type="predicted"/>
<sequence length="343" mass="35262">MQITSGSGGFSPYSPSNDFSDNNTPLGGQTPTKPAGDPQMNIPTALNFGNIGATDKPSQIDFGSSPQNRAVDNSSSPPADGMNGSNGNSMESMLKMLQQMLQELMQELFKMLGIGGGQAPQQDNASPPPVSDSSGGGGDGGGGGPGGVNTPTNNVNLKTDTPPTSDLSEKSSTSGANGSGNSSTPGDTSMPGLPDKLQQFSKDYSDIAKETGVPASTLAALTWTESRGDVNATSTNPGNGKTDGGMNQINPDTYESMRQKYPDKLSGDSSDPHNQIMCSALMLRDYQKQFGGSMDAALRAYNSGPDQVNMSNLSSISLGNPNYVNEVNQTAKVIASGNGSVPA</sequence>
<evidence type="ECO:0000259" key="2">
    <source>
        <dbReference type="Pfam" id="PF01464"/>
    </source>
</evidence>
<dbReference type="SUPFAM" id="SSF53955">
    <property type="entry name" value="Lysozyme-like"/>
    <property type="match status" value="1"/>
</dbReference>
<feature type="compositionally biased region" description="Polar residues" evidence="1">
    <location>
        <begin position="231"/>
        <end position="253"/>
    </location>
</feature>
<dbReference type="Proteomes" id="UP000505325">
    <property type="component" value="Chromosome"/>
</dbReference>
<dbReference type="InterPro" id="IPR023346">
    <property type="entry name" value="Lysozyme-like_dom_sf"/>
</dbReference>
<keyword evidence="4" id="KW-1185">Reference proteome</keyword>
<dbReference type="KEGG" id="pmak:PMPD1_1363"/>
<feature type="region of interest" description="Disordered" evidence="1">
    <location>
        <begin position="228"/>
        <end position="253"/>
    </location>
</feature>
<organism evidence="3 4">
    <name type="scientific">Paramixta manurensis</name>
    <dbReference type="NCBI Taxonomy" id="2740817"/>
    <lineage>
        <taxon>Bacteria</taxon>
        <taxon>Pseudomonadati</taxon>
        <taxon>Pseudomonadota</taxon>
        <taxon>Gammaproteobacteria</taxon>
        <taxon>Enterobacterales</taxon>
        <taxon>Erwiniaceae</taxon>
        <taxon>Paramixta</taxon>
    </lineage>
</organism>
<feature type="compositionally biased region" description="Polar residues" evidence="1">
    <location>
        <begin position="149"/>
        <end position="166"/>
    </location>
</feature>